<keyword evidence="2" id="KW-1185">Reference proteome</keyword>
<proteinExistence type="predicted"/>
<dbReference type="InterPro" id="IPR025234">
    <property type="entry name" value="YjzH-like"/>
</dbReference>
<dbReference type="RefSeq" id="WP_307471658.1">
    <property type="nucleotide sequence ID" value="NZ_JAUSUB010000002.1"/>
</dbReference>
<comment type="caution">
    <text evidence="1">The sequence shown here is derived from an EMBL/GenBank/DDBJ whole genome shotgun (WGS) entry which is preliminary data.</text>
</comment>
<accession>A0ABU0ABQ9</accession>
<gene>
    <name evidence="1" type="ORF">J2S17_000559</name>
</gene>
<dbReference type="Proteomes" id="UP001238088">
    <property type="component" value="Unassembled WGS sequence"/>
</dbReference>
<organism evidence="1 2">
    <name type="scientific">Cytobacillus purgationiresistens</name>
    <dbReference type="NCBI Taxonomy" id="863449"/>
    <lineage>
        <taxon>Bacteria</taxon>
        <taxon>Bacillati</taxon>
        <taxon>Bacillota</taxon>
        <taxon>Bacilli</taxon>
        <taxon>Bacillales</taxon>
        <taxon>Bacillaceae</taxon>
        <taxon>Cytobacillus</taxon>
    </lineage>
</organism>
<evidence type="ECO:0000313" key="2">
    <source>
        <dbReference type="Proteomes" id="UP001238088"/>
    </source>
</evidence>
<name>A0ABU0ABQ9_9BACI</name>
<evidence type="ECO:0008006" key="3">
    <source>
        <dbReference type="Google" id="ProtNLM"/>
    </source>
</evidence>
<reference evidence="1 2" key="1">
    <citation type="submission" date="2023-07" db="EMBL/GenBank/DDBJ databases">
        <title>Genomic Encyclopedia of Type Strains, Phase IV (KMG-IV): sequencing the most valuable type-strain genomes for metagenomic binning, comparative biology and taxonomic classification.</title>
        <authorList>
            <person name="Goeker M."/>
        </authorList>
    </citation>
    <scope>NUCLEOTIDE SEQUENCE [LARGE SCALE GENOMIC DNA]</scope>
    <source>
        <strain evidence="1 2">DSM 23494</strain>
    </source>
</reference>
<evidence type="ECO:0000313" key="1">
    <source>
        <dbReference type="EMBL" id="MDQ0268690.1"/>
    </source>
</evidence>
<dbReference type="Pfam" id="PF13783">
    <property type="entry name" value="DUF4177"/>
    <property type="match status" value="1"/>
</dbReference>
<protein>
    <recommendedName>
        <fullName evidence="3">DUF4177 domain-containing protein</fullName>
    </recommendedName>
</protein>
<sequence>MYEYEFIGIDLSINSDKSDYQKVIHQYSDAGWRLVQIYEPSIAQKGHTLHIDLVFERLRNQ</sequence>
<dbReference type="EMBL" id="JAUSUB010000002">
    <property type="protein sequence ID" value="MDQ0268690.1"/>
    <property type="molecule type" value="Genomic_DNA"/>
</dbReference>